<sequence length="272" mass="29353">MSEACAKFVADIDACDRWFAARRLTIFDCAHSLQELVAAPAAAAAAPLGGGWGAPAAPAAPAPAHETKAQSLQRMRTVLQQQQATSEDTAALLRYEQRLALEGQLDVGLTQMAPPLTAAAALTARQQYVIRRLRTFAQQRTLASYSHSGGDADTWRESYPTDAHLLLQVLLTRVSGMGALVSMRHATAQRGDVMLHVGDTGEPYFYVRHHPPGGDVTYLPRLGEPALFEAVLVFAALMATRHRDRLGARSEFDVRSCGLSKVLGRLSHTAAV</sequence>
<dbReference type="PANTHER" id="PTHR21780">
    <property type="entry name" value="TRANSMEMBRANE PROTEIN 209"/>
    <property type="match status" value="1"/>
</dbReference>
<dbReference type="OrthoDB" id="261489at2759"/>
<name>S9V650_9TRYP</name>
<gene>
    <name evidence="1" type="ORF">STCU_09999</name>
</gene>
<accession>S9V650</accession>
<comment type="caution">
    <text evidence="1">The sequence shown here is derived from an EMBL/GenBank/DDBJ whole genome shotgun (WGS) entry which is preliminary data.</text>
</comment>
<dbReference type="PANTHER" id="PTHR21780:SF0">
    <property type="entry name" value="TRANSMEMBRANE PROTEIN 209"/>
    <property type="match status" value="1"/>
</dbReference>
<keyword evidence="2" id="KW-1185">Reference proteome</keyword>
<dbReference type="Pfam" id="PF09786">
    <property type="entry name" value="CytochromB561_N"/>
    <property type="match status" value="1"/>
</dbReference>
<protein>
    <submittedName>
        <fullName evidence="1">Uncharacterized protein</fullName>
    </submittedName>
</protein>
<dbReference type="EMBL" id="ATMH01009960">
    <property type="protein sequence ID" value="EPY18390.1"/>
    <property type="molecule type" value="Genomic_DNA"/>
</dbReference>
<evidence type="ECO:0000313" key="1">
    <source>
        <dbReference type="EMBL" id="EPY18390.1"/>
    </source>
</evidence>
<dbReference type="Proteomes" id="UP000015354">
    <property type="component" value="Unassembled WGS sequence"/>
</dbReference>
<reference evidence="1 2" key="1">
    <citation type="journal article" date="2013" name="PLoS ONE">
        <title>Predicting the Proteins of Angomonas deanei, Strigomonas culicis and Their Respective Endosymbionts Reveals New Aspects of the Trypanosomatidae Family.</title>
        <authorList>
            <person name="Motta M.C."/>
            <person name="Martins A.C."/>
            <person name="de Souza S.S."/>
            <person name="Catta-Preta C.M."/>
            <person name="Silva R."/>
            <person name="Klein C.C."/>
            <person name="de Almeida L.G."/>
            <person name="de Lima Cunha O."/>
            <person name="Ciapina L.P."/>
            <person name="Brocchi M."/>
            <person name="Colabardini A.C."/>
            <person name="de Araujo Lima B."/>
            <person name="Machado C.R."/>
            <person name="de Almeida Soares C.M."/>
            <person name="Probst C.M."/>
            <person name="de Menezes C.B."/>
            <person name="Thompson C.E."/>
            <person name="Bartholomeu D.C."/>
            <person name="Gradia D.F."/>
            <person name="Pavoni D.P."/>
            <person name="Grisard E.C."/>
            <person name="Fantinatti-Garboggini F."/>
            <person name="Marchini F.K."/>
            <person name="Rodrigues-Luiz G.F."/>
            <person name="Wagner G."/>
            <person name="Goldman G.H."/>
            <person name="Fietto J.L."/>
            <person name="Elias M.C."/>
            <person name="Goldman M.H."/>
            <person name="Sagot M.F."/>
            <person name="Pereira M."/>
            <person name="Stoco P.H."/>
            <person name="de Mendonca-Neto R.P."/>
            <person name="Teixeira S.M."/>
            <person name="Maciel T.E."/>
            <person name="de Oliveira Mendes T.A."/>
            <person name="Urmenyi T.P."/>
            <person name="de Souza W."/>
            <person name="Schenkman S."/>
            <person name="de Vasconcelos A.T."/>
        </authorList>
    </citation>
    <scope>NUCLEOTIDE SEQUENCE [LARGE SCALE GENOMIC DNA]</scope>
</reference>
<proteinExistence type="predicted"/>
<evidence type="ECO:0000313" key="2">
    <source>
        <dbReference type="Proteomes" id="UP000015354"/>
    </source>
</evidence>
<dbReference type="InterPro" id="IPR019176">
    <property type="entry name" value="Cytochrome_B561-rel"/>
</dbReference>
<dbReference type="GO" id="GO:0016020">
    <property type="term" value="C:membrane"/>
    <property type="evidence" value="ECO:0007669"/>
    <property type="project" value="TreeGrafter"/>
</dbReference>
<dbReference type="AlphaFoldDB" id="S9V650"/>
<organism evidence="1 2">
    <name type="scientific">Strigomonas culicis</name>
    <dbReference type="NCBI Taxonomy" id="28005"/>
    <lineage>
        <taxon>Eukaryota</taxon>
        <taxon>Discoba</taxon>
        <taxon>Euglenozoa</taxon>
        <taxon>Kinetoplastea</taxon>
        <taxon>Metakinetoplastina</taxon>
        <taxon>Trypanosomatida</taxon>
        <taxon>Trypanosomatidae</taxon>
        <taxon>Strigomonadinae</taxon>
        <taxon>Strigomonas</taxon>
    </lineage>
</organism>